<evidence type="ECO:0000313" key="2">
    <source>
        <dbReference type="EMBL" id="GAA4947658.1"/>
    </source>
</evidence>
<keyword evidence="3" id="KW-1185">Reference proteome</keyword>
<gene>
    <name evidence="2" type="ORF">GCM10023205_04520</name>
</gene>
<accession>A0ABP9GLT1</accession>
<evidence type="ECO:0000313" key="3">
    <source>
        <dbReference type="Proteomes" id="UP001500466"/>
    </source>
</evidence>
<organism evidence="2 3">
    <name type="scientific">Yinghuangia aomiensis</name>
    <dbReference type="NCBI Taxonomy" id="676205"/>
    <lineage>
        <taxon>Bacteria</taxon>
        <taxon>Bacillati</taxon>
        <taxon>Actinomycetota</taxon>
        <taxon>Actinomycetes</taxon>
        <taxon>Kitasatosporales</taxon>
        <taxon>Streptomycetaceae</taxon>
        <taxon>Yinghuangia</taxon>
    </lineage>
</organism>
<sequence length="311" mass="34031">MTATAHRAGLHQGNRPVDSVRTVIETLARHRWHASEEDGTFFFASPCLRVTVGLALGHEGEREREFAVWSVCGFDPDAVDSPAWVVEFGPATPVRVVLGCIEYTGGALASGWQLSLSPGGFYDKAVSVLERGWQRRVHSTPQAYKGASLFHMAVTDPGQTMCVEHLRDGWEMSLGDRGTWRMTGPDPGTDLRWEALAYATTPLPVIAACTQAMAELAPRLACRSHATPQRERPRRANGQRHGGCVSPTRSLTRTSPVPSPARSMPAAQPRPAVQQLLTTLEGLRHALRTLSPHRRRSRAGQRARKASLPGR</sequence>
<protein>
    <recommendedName>
        <fullName evidence="4">DUF317 domain-containing protein</fullName>
    </recommendedName>
</protein>
<feature type="compositionally biased region" description="Basic residues" evidence="1">
    <location>
        <begin position="285"/>
        <end position="305"/>
    </location>
</feature>
<dbReference type="RefSeq" id="WP_345673487.1">
    <property type="nucleotide sequence ID" value="NZ_BAABHS010000001.1"/>
</dbReference>
<feature type="region of interest" description="Disordered" evidence="1">
    <location>
        <begin position="225"/>
        <end position="311"/>
    </location>
</feature>
<reference evidence="3" key="1">
    <citation type="journal article" date="2019" name="Int. J. Syst. Evol. Microbiol.">
        <title>The Global Catalogue of Microorganisms (GCM) 10K type strain sequencing project: providing services to taxonomists for standard genome sequencing and annotation.</title>
        <authorList>
            <consortium name="The Broad Institute Genomics Platform"/>
            <consortium name="The Broad Institute Genome Sequencing Center for Infectious Disease"/>
            <person name="Wu L."/>
            <person name="Ma J."/>
        </authorList>
    </citation>
    <scope>NUCLEOTIDE SEQUENCE [LARGE SCALE GENOMIC DNA]</scope>
    <source>
        <strain evidence="3">JCM 17986</strain>
    </source>
</reference>
<evidence type="ECO:0008006" key="4">
    <source>
        <dbReference type="Google" id="ProtNLM"/>
    </source>
</evidence>
<feature type="compositionally biased region" description="Polar residues" evidence="1">
    <location>
        <begin position="247"/>
        <end position="256"/>
    </location>
</feature>
<proteinExistence type="predicted"/>
<name>A0ABP9GLT1_9ACTN</name>
<comment type="caution">
    <text evidence="2">The sequence shown here is derived from an EMBL/GenBank/DDBJ whole genome shotgun (WGS) entry which is preliminary data.</text>
</comment>
<evidence type="ECO:0000256" key="1">
    <source>
        <dbReference type="SAM" id="MobiDB-lite"/>
    </source>
</evidence>
<dbReference type="EMBL" id="BAABHS010000001">
    <property type="protein sequence ID" value="GAA4947658.1"/>
    <property type="molecule type" value="Genomic_DNA"/>
</dbReference>
<dbReference type="Proteomes" id="UP001500466">
    <property type="component" value="Unassembled WGS sequence"/>
</dbReference>